<name>A0A930Y9V9_9ACTN</name>
<feature type="transmembrane region" description="Helical" evidence="7">
    <location>
        <begin position="101"/>
        <end position="123"/>
    </location>
</feature>
<dbReference type="Proteomes" id="UP000656804">
    <property type="component" value="Unassembled WGS sequence"/>
</dbReference>
<dbReference type="InterPro" id="IPR000515">
    <property type="entry name" value="MetI-like"/>
</dbReference>
<evidence type="ECO:0000256" key="6">
    <source>
        <dbReference type="ARBA" id="ARBA00023136"/>
    </source>
</evidence>
<dbReference type="InterPro" id="IPR035906">
    <property type="entry name" value="MetI-like_sf"/>
</dbReference>
<evidence type="ECO:0000256" key="3">
    <source>
        <dbReference type="ARBA" id="ARBA00022475"/>
    </source>
</evidence>
<dbReference type="InterPro" id="IPR050366">
    <property type="entry name" value="BP-dependent_transpt_permease"/>
</dbReference>
<dbReference type="SUPFAM" id="SSF161098">
    <property type="entry name" value="MetI-like"/>
    <property type="match status" value="1"/>
</dbReference>
<feature type="domain" description="ABC transmembrane type-1" evidence="8">
    <location>
        <begin position="95"/>
        <end position="284"/>
    </location>
</feature>
<dbReference type="AlphaFoldDB" id="A0A930Y9V9"/>
<evidence type="ECO:0000256" key="4">
    <source>
        <dbReference type="ARBA" id="ARBA00022692"/>
    </source>
</evidence>
<feature type="transmembrane region" description="Helical" evidence="7">
    <location>
        <begin position="130"/>
        <end position="152"/>
    </location>
</feature>
<proteinExistence type="inferred from homology"/>
<evidence type="ECO:0000313" key="9">
    <source>
        <dbReference type="EMBL" id="MBF4160778.1"/>
    </source>
</evidence>
<comment type="similarity">
    <text evidence="7">Belongs to the binding-protein-dependent transport system permease family.</text>
</comment>
<evidence type="ECO:0000256" key="5">
    <source>
        <dbReference type="ARBA" id="ARBA00022989"/>
    </source>
</evidence>
<keyword evidence="4 7" id="KW-0812">Transmembrane</keyword>
<dbReference type="PANTHER" id="PTHR43386:SF1">
    <property type="entry name" value="D,D-DIPEPTIDE TRANSPORT SYSTEM PERMEASE PROTEIN DDPC-RELATED"/>
    <property type="match status" value="1"/>
</dbReference>
<keyword evidence="10" id="KW-1185">Reference proteome</keyword>
<dbReference type="EMBL" id="JADIVZ010000001">
    <property type="protein sequence ID" value="MBF4160778.1"/>
    <property type="molecule type" value="Genomic_DNA"/>
</dbReference>
<dbReference type="Pfam" id="PF12911">
    <property type="entry name" value="OppC_N"/>
    <property type="match status" value="1"/>
</dbReference>
<evidence type="ECO:0000256" key="7">
    <source>
        <dbReference type="RuleBase" id="RU363032"/>
    </source>
</evidence>
<protein>
    <submittedName>
        <fullName evidence="9">ABC transporter permease</fullName>
    </submittedName>
</protein>
<dbReference type="Pfam" id="PF00528">
    <property type="entry name" value="BPD_transp_1"/>
    <property type="match status" value="1"/>
</dbReference>
<evidence type="ECO:0000256" key="1">
    <source>
        <dbReference type="ARBA" id="ARBA00004651"/>
    </source>
</evidence>
<feature type="transmembrane region" description="Helical" evidence="7">
    <location>
        <begin position="261"/>
        <end position="284"/>
    </location>
</feature>
<comment type="caution">
    <text evidence="9">The sequence shown here is derived from an EMBL/GenBank/DDBJ whole genome shotgun (WGS) entry which is preliminary data.</text>
</comment>
<reference evidence="9" key="1">
    <citation type="submission" date="2020-11" db="EMBL/GenBank/DDBJ databases">
        <title>Nocardioides sp. CBS4Y-1, whole genome shotgun sequence.</title>
        <authorList>
            <person name="Tuo L."/>
        </authorList>
    </citation>
    <scope>NUCLEOTIDE SEQUENCE</scope>
    <source>
        <strain evidence="9">CBS4Y-1</strain>
    </source>
</reference>
<dbReference type="PANTHER" id="PTHR43386">
    <property type="entry name" value="OLIGOPEPTIDE TRANSPORT SYSTEM PERMEASE PROTEIN APPC"/>
    <property type="match status" value="1"/>
</dbReference>
<keyword evidence="6 7" id="KW-0472">Membrane</keyword>
<keyword evidence="2 7" id="KW-0813">Transport</keyword>
<organism evidence="9 10">
    <name type="scientific">Nocardioides acrostichi</name>
    <dbReference type="NCBI Taxonomy" id="2784339"/>
    <lineage>
        <taxon>Bacteria</taxon>
        <taxon>Bacillati</taxon>
        <taxon>Actinomycetota</taxon>
        <taxon>Actinomycetes</taxon>
        <taxon>Propionibacteriales</taxon>
        <taxon>Nocardioidaceae</taxon>
        <taxon>Nocardioides</taxon>
    </lineage>
</organism>
<keyword evidence="5 7" id="KW-1133">Transmembrane helix</keyword>
<evidence type="ECO:0000256" key="2">
    <source>
        <dbReference type="ARBA" id="ARBA00022448"/>
    </source>
</evidence>
<comment type="subcellular location">
    <subcellularLocation>
        <location evidence="1 7">Cell membrane</location>
        <topology evidence="1 7">Multi-pass membrane protein</topology>
    </subcellularLocation>
</comment>
<dbReference type="RefSeq" id="WP_194501957.1">
    <property type="nucleotide sequence ID" value="NZ_JADIVZ010000001.1"/>
</dbReference>
<feature type="transmembrane region" description="Helical" evidence="7">
    <location>
        <begin position="222"/>
        <end position="241"/>
    </location>
</feature>
<evidence type="ECO:0000313" key="10">
    <source>
        <dbReference type="Proteomes" id="UP000656804"/>
    </source>
</evidence>
<dbReference type="GO" id="GO:0005886">
    <property type="term" value="C:plasma membrane"/>
    <property type="evidence" value="ECO:0007669"/>
    <property type="project" value="UniProtKB-SubCell"/>
</dbReference>
<keyword evidence="3" id="KW-1003">Cell membrane</keyword>
<evidence type="ECO:0000259" key="8">
    <source>
        <dbReference type="PROSITE" id="PS50928"/>
    </source>
</evidence>
<dbReference type="GO" id="GO:0055085">
    <property type="term" value="P:transmembrane transport"/>
    <property type="evidence" value="ECO:0007669"/>
    <property type="project" value="InterPro"/>
</dbReference>
<gene>
    <name evidence="9" type="ORF">ISG29_03695</name>
</gene>
<accession>A0A930Y9V9</accession>
<feature type="transmembrane region" description="Helical" evidence="7">
    <location>
        <begin position="36"/>
        <end position="56"/>
    </location>
</feature>
<sequence length="306" mass="31936">MTDAIETRQDPADDVVPVAERGPGTLRLLLRNPVSLVGSVVLLVVVLAALVGPWIAPYGVNDTDVSRALQGPSGAHWFGTDDLGRDVFSRVLVASRVSVEVALVSVGIALVVGVGVGLVSGYLGGITDGVLMRVVDVVFAFPVLLLALAIVAVLGPGLTSAMIAIGVVYTPIFARVARASTLSVRSEPYVQASRTMGTGNTYVVWHHVLPNISGPVIVQTSLSLAFAILSEAALSFLGLGVQPPRPSWGRMLFDAQDFVGVAWWLSVFPGAAILLTTLAFNLVGDGLGQVLDPKRRTQLAAQAGGR</sequence>
<dbReference type="CDD" id="cd06261">
    <property type="entry name" value="TM_PBP2"/>
    <property type="match status" value="1"/>
</dbReference>
<dbReference type="InterPro" id="IPR025966">
    <property type="entry name" value="OppC_N"/>
</dbReference>
<dbReference type="PROSITE" id="PS50928">
    <property type="entry name" value="ABC_TM1"/>
    <property type="match status" value="1"/>
</dbReference>
<dbReference type="Gene3D" id="1.10.3720.10">
    <property type="entry name" value="MetI-like"/>
    <property type="match status" value="1"/>
</dbReference>